<protein>
    <recommendedName>
        <fullName evidence="22">Glutamate synthase [NADPH] large chain</fullName>
        <ecNumber evidence="6">1.4.1.13</ecNumber>
    </recommendedName>
    <alternativeName>
        <fullName evidence="23">Glutamate synthase subunit alpha</fullName>
    </alternativeName>
</protein>
<dbReference type="SUPFAM" id="SSF69336">
    <property type="entry name" value="Alpha subunit of glutamate synthase, C-terminal domain"/>
    <property type="match status" value="1"/>
</dbReference>
<evidence type="ECO:0000256" key="9">
    <source>
        <dbReference type="ARBA" id="ARBA00022643"/>
    </source>
</evidence>
<reference evidence="26" key="1">
    <citation type="submission" date="2017-06" db="EMBL/GenBank/DDBJ databases">
        <title>Whole genome sequence of Laribacter hongkongensis LHGZ1.</title>
        <authorList>
            <person name="Chen D."/>
            <person name="Wu H."/>
            <person name="Chen J."/>
        </authorList>
    </citation>
    <scope>NUCLEOTIDE SEQUENCE [LARGE SCALE GENOMIC DNA]</scope>
    <source>
        <strain evidence="26">LHGZ1</strain>
    </source>
</reference>
<evidence type="ECO:0000256" key="20">
    <source>
        <dbReference type="ARBA" id="ARBA00048151"/>
    </source>
</evidence>
<comment type="similarity">
    <text evidence="5">Belongs to the glutamate synthase family.</text>
</comment>
<keyword evidence="15" id="KW-0408">Iron</keyword>
<keyword evidence="7" id="KW-0028">Amino-acid biosynthesis</keyword>
<dbReference type="PANTHER" id="PTHR11938:SF148">
    <property type="entry name" value="GLUTAMATE SYNTHASE [NADPH] LARGE CHAIN"/>
    <property type="match status" value="1"/>
</dbReference>
<comment type="pathway">
    <text evidence="4">Energy metabolism; nitrogen metabolism.</text>
</comment>
<keyword evidence="10" id="KW-0479">Metal-binding</keyword>
<dbReference type="PANTHER" id="PTHR11938">
    <property type="entry name" value="FAD NADPH DEHYDROGENASE/OXIDOREDUCTASE"/>
    <property type="match status" value="1"/>
</dbReference>
<evidence type="ECO:0000256" key="6">
    <source>
        <dbReference type="ARBA" id="ARBA00012079"/>
    </source>
</evidence>
<gene>
    <name evidence="25" type="primary">gltB</name>
    <name evidence="25" type="ORF">LHGZ1_0712</name>
</gene>
<keyword evidence="11" id="KW-0274">FAD</keyword>
<dbReference type="PROSITE" id="PS51278">
    <property type="entry name" value="GATASE_TYPE_2"/>
    <property type="match status" value="1"/>
</dbReference>
<keyword evidence="17" id="KW-0314">Glutamate biosynthesis</keyword>
<evidence type="ECO:0000256" key="10">
    <source>
        <dbReference type="ARBA" id="ARBA00022723"/>
    </source>
</evidence>
<keyword evidence="9" id="KW-0288">FMN</keyword>
<dbReference type="CDD" id="cd00713">
    <property type="entry name" value="GltS"/>
    <property type="match status" value="1"/>
</dbReference>
<keyword evidence="8" id="KW-0285">Flavoprotein</keyword>
<evidence type="ECO:0000256" key="11">
    <source>
        <dbReference type="ARBA" id="ARBA00022827"/>
    </source>
</evidence>
<evidence type="ECO:0000256" key="4">
    <source>
        <dbReference type="ARBA" id="ARBA00004802"/>
    </source>
</evidence>
<evidence type="ECO:0000256" key="3">
    <source>
        <dbReference type="ARBA" id="ARBA00001974"/>
    </source>
</evidence>
<evidence type="ECO:0000256" key="5">
    <source>
        <dbReference type="ARBA" id="ARBA00009716"/>
    </source>
</evidence>
<comment type="cofactor">
    <cofactor evidence="1">
        <name>FMN</name>
        <dbReference type="ChEBI" id="CHEBI:58210"/>
    </cofactor>
</comment>
<evidence type="ECO:0000256" key="8">
    <source>
        <dbReference type="ARBA" id="ARBA00022630"/>
    </source>
</evidence>
<evidence type="ECO:0000256" key="18">
    <source>
        <dbReference type="ARBA" id="ARBA00023291"/>
    </source>
</evidence>
<dbReference type="SUPFAM" id="SSF51395">
    <property type="entry name" value="FMN-linked oxidoreductases"/>
    <property type="match status" value="1"/>
</dbReference>
<dbReference type="SUPFAM" id="SSF56235">
    <property type="entry name" value="N-terminal nucleophile aminohydrolases (Ntn hydrolases)"/>
    <property type="match status" value="1"/>
</dbReference>
<dbReference type="CDD" id="cd00982">
    <property type="entry name" value="gltB_C"/>
    <property type="match status" value="1"/>
</dbReference>
<evidence type="ECO:0000256" key="21">
    <source>
        <dbReference type="ARBA" id="ARBA00053198"/>
    </source>
</evidence>
<sequence length="1520" mass="166688">MNLFVICNAQKTVARQEIPFIQSIHLCHDLMLRRQVDMERQQWLRGTLYSPAFEQDSCGFGLIAQLDDQPSHWLVSTAISSLAQLTHRGAVAADGKSGDGCGLLFRKPDGFLREVAAEAGIALKKLYAAGLVFVSREEGTGAASLSALTLSLEAQGLEVAGYREVPTDASACGEYALKTLPAIRQVFVNCPFGMDEADFKRRLYVARRLAEKAAKGVDASFYIPTLNPDTLSYKGLVTPENLPAFFLDLKDPRFESSLAVFHQRFSTNTWPQWKLAQPFRFLAHNGEINTVQGNRNWARAREQIMASPMLDMDAVRPIVQTDGSDSMSLDNMLEGLLMGGIPLFRALRLLVPPAWQNVDSTDKDLRAFYEFNSMHMEPWDGPAGIVMTDGRYAACMLDRNGLRPARYVLTKDRILTISSEVGVWDYAPEDVVMKGRVKPGQIFAADLQTGELLMPEDIDAMLKTAKPYRQWIKDNARKLEFSLDDDTTLAPMSAEQLTVCQKMFNVSQEERDQVIRVLAEDGQEATGSMGDDTPMAVLSQKVRSPFDYLRQQFAQVTNPPIDPIREAVVMSLNSVFGPERNMFDETAEHAKRLEVRSPVLSHEKFIHVTTRSEPYLKATSFDLCYDPSDIDLEGAIRRLCEHVTEAVREGTVIVVLSDRNIAANRLPIHALFATGAVHHALIDAGLRCRSNILVETGTARDPHQIACLIGYGATAIYPYLAYQVIVDMVQAGVINQRVNEALQHYRKGINKGLMKVLSKMGISTIASYRGGQLFEAVGVHDDVVELCLKDTVSRVSGARFEDFEADQKSLARFAFNPMRPVSQGGLLKYVHGEEYHAYNPDVVMMLQKAVQNGDYDAWQTYAHLVNSRPVAMFRDLMQLKADDKAAIPLEEVEPVEAILKRFDSAGMSLGALSPEAHEALAIAMNRLGGRSNSGEGGEDPVRYGTEKMSKIKQVASGRFGVTPHYLVNAEVLQIKVAQGAKPGEGGQLPGDKVSPLIAQLRCSKPGISLISPPPHHDIYSIEDLAQLIFDLKQVNPRALVSVKLVAEPGVGTIAAGVAKAYADLITISGYDGGTGASPLTSVKYAGTPWELGLTEAQQVLRANGLRGRVRMQTDGGLKTGLDVIKAAILGAESFGFGTGPMIALGCKFLRICHLNNCATGVATQEVKLRSKHFIGLPEMVMNYFTFVAQETREWMAKLGVRSMDELIGRLDLIELMAGHTDRQKKLDLSPLISMGDIPADEPRYCVVDSNPSFDLGELAEQMVVDAREAIDHKSMLRLEYPIRNIHRSIGARISGEIARVHGADGLPDGCLTFRFTGSAGQSFGVWNAKGLTLELEGDANDYVGKGMAGGRVVVYPPKNAGYKSNESIIVGNTCLYGATGGQLFAAGVAGERFGVRNSGALAVIEGAGDHCCEYMTGGCVIVLGDTGHNFGAGMTGGFAFVYDEDERFPHRYNNELIDINRIRGEAMGQYRAYLLDKIARHVEYTGSVAGRAMLENFDDAVDHFWLVKPKAAKLDSLLKD</sequence>
<dbReference type="InterPro" id="IPR036485">
    <property type="entry name" value="Glu_synth_asu_C_sf"/>
</dbReference>
<dbReference type="InterPro" id="IPR002489">
    <property type="entry name" value="Glu_synth_asu_C"/>
</dbReference>
<evidence type="ECO:0000313" key="26">
    <source>
        <dbReference type="Proteomes" id="UP000197424"/>
    </source>
</evidence>
<dbReference type="InterPro" id="IPR050711">
    <property type="entry name" value="ET-N_metabolism_enzyme"/>
</dbReference>
<dbReference type="NCBIfam" id="NF008730">
    <property type="entry name" value="PRK11750.1"/>
    <property type="match status" value="1"/>
</dbReference>
<dbReference type="Pfam" id="PF01493">
    <property type="entry name" value="GXGXG"/>
    <property type="match status" value="1"/>
</dbReference>
<evidence type="ECO:0000256" key="13">
    <source>
        <dbReference type="ARBA" id="ARBA00022962"/>
    </source>
</evidence>
<comment type="function">
    <text evidence="21">Catalyzes the conversion of L-glutamine and 2-oxoglutarate into two molecules of L-glutamate.</text>
</comment>
<dbReference type="Pfam" id="PF04898">
    <property type="entry name" value="Glu_syn_central"/>
    <property type="match status" value="1"/>
</dbReference>
<dbReference type="FunFam" id="3.20.20.70:FF:000061">
    <property type="entry name" value="Glutamate synthase large subunit"/>
    <property type="match status" value="1"/>
</dbReference>
<evidence type="ECO:0000256" key="23">
    <source>
        <dbReference type="ARBA" id="ARBA00079921"/>
    </source>
</evidence>
<evidence type="ECO:0000256" key="2">
    <source>
        <dbReference type="ARBA" id="ARBA00001927"/>
    </source>
</evidence>
<keyword evidence="14" id="KW-0560">Oxidoreductase</keyword>
<dbReference type="GO" id="GO:0006537">
    <property type="term" value="P:glutamate biosynthetic process"/>
    <property type="evidence" value="ECO:0007669"/>
    <property type="project" value="UniProtKB-KW"/>
</dbReference>
<dbReference type="GO" id="GO:0046872">
    <property type="term" value="F:metal ion binding"/>
    <property type="evidence" value="ECO:0007669"/>
    <property type="project" value="UniProtKB-KW"/>
</dbReference>
<dbReference type="Pfam" id="PF00310">
    <property type="entry name" value="GATase_2"/>
    <property type="match status" value="1"/>
</dbReference>
<evidence type="ECO:0000256" key="12">
    <source>
        <dbReference type="ARBA" id="ARBA00022857"/>
    </source>
</evidence>
<dbReference type="InterPro" id="IPR006982">
    <property type="entry name" value="Glu_synth_centr_N"/>
</dbReference>
<comment type="pathway">
    <text evidence="19">Amino-acid biosynthesis; L-glutamate biosynthesis via GLT pathway; L-glutamate from 2-oxoglutarate and L-glutamine (NADP(+) route): step 1/1.</text>
</comment>
<name>A0A248LH65_9NEIS</name>
<keyword evidence="16" id="KW-0411">Iron-sulfur</keyword>
<evidence type="ECO:0000256" key="17">
    <source>
        <dbReference type="ARBA" id="ARBA00023164"/>
    </source>
</evidence>
<evidence type="ECO:0000256" key="14">
    <source>
        <dbReference type="ARBA" id="ARBA00023002"/>
    </source>
</evidence>
<dbReference type="InterPro" id="IPR013785">
    <property type="entry name" value="Aldolase_TIM"/>
</dbReference>
<dbReference type="Gene3D" id="3.20.20.70">
    <property type="entry name" value="Aldolase class I"/>
    <property type="match status" value="2"/>
</dbReference>
<dbReference type="Gene3D" id="2.160.20.60">
    <property type="entry name" value="Glutamate synthase, alpha subunit, C-terminal domain"/>
    <property type="match status" value="1"/>
</dbReference>
<keyword evidence="12" id="KW-0521">NADP</keyword>
<dbReference type="EMBL" id="CP022115">
    <property type="protein sequence ID" value="ASJ23543.1"/>
    <property type="molecule type" value="Genomic_DNA"/>
</dbReference>
<comment type="cofactor">
    <cofactor evidence="3">
        <name>FAD</name>
        <dbReference type="ChEBI" id="CHEBI:57692"/>
    </cofactor>
</comment>
<dbReference type="InterPro" id="IPR002932">
    <property type="entry name" value="Glu_synthdom"/>
</dbReference>
<evidence type="ECO:0000259" key="24">
    <source>
        <dbReference type="PROSITE" id="PS51278"/>
    </source>
</evidence>
<dbReference type="GO" id="GO:0019676">
    <property type="term" value="P:ammonia assimilation cycle"/>
    <property type="evidence" value="ECO:0007669"/>
    <property type="project" value="TreeGrafter"/>
</dbReference>
<dbReference type="EC" id="1.4.1.13" evidence="6"/>
<evidence type="ECO:0000256" key="1">
    <source>
        <dbReference type="ARBA" id="ARBA00001917"/>
    </source>
</evidence>
<dbReference type="InterPro" id="IPR029055">
    <property type="entry name" value="Ntn_hydrolases_N"/>
</dbReference>
<dbReference type="GO" id="GO:0004355">
    <property type="term" value="F:glutamate synthase (NADPH) activity"/>
    <property type="evidence" value="ECO:0007669"/>
    <property type="project" value="UniProtKB-EC"/>
</dbReference>
<organism evidence="25 26">
    <name type="scientific">Laribacter hongkongensis</name>
    <dbReference type="NCBI Taxonomy" id="168471"/>
    <lineage>
        <taxon>Bacteria</taxon>
        <taxon>Pseudomonadati</taxon>
        <taxon>Pseudomonadota</taxon>
        <taxon>Betaproteobacteria</taxon>
        <taxon>Neisseriales</taxon>
        <taxon>Aquaspirillaceae</taxon>
        <taxon>Laribacter</taxon>
    </lineage>
</organism>
<keyword evidence="18" id="KW-0003">3Fe-4S</keyword>
<dbReference type="FunFam" id="3.60.20.10:FF:000001">
    <property type="entry name" value="Glutamate synthase, large subunit"/>
    <property type="match status" value="1"/>
</dbReference>
<comment type="cofactor">
    <cofactor evidence="2">
        <name>[3Fe-4S] cluster</name>
        <dbReference type="ChEBI" id="CHEBI:21137"/>
    </cofactor>
</comment>
<dbReference type="Proteomes" id="UP000197424">
    <property type="component" value="Chromosome"/>
</dbReference>
<accession>A0A248LH65</accession>
<proteinExistence type="inferred from homology"/>
<dbReference type="FunFam" id="2.160.20.60:FF:000002">
    <property type="entry name" value="Glutamate synthase, large subunit"/>
    <property type="match status" value="1"/>
</dbReference>
<dbReference type="FunFam" id="3.20.20.70:FF:000109">
    <property type="entry name" value="Glutamate synthase, large subunit"/>
    <property type="match status" value="1"/>
</dbReference>
<evidence type="ECO:0000256" key="19">
    <source>
        <dbReference type="ARBA" id="ARBA00037898"/>
    </source>
</evidence>
<dbReference type="GO" id="GO:0051538">
    <property type="term" value="F:3 iron, 4 sulfur cluster binding"/>
    <property type="evidence" value="ECO:0007669"/>
    <property type="project" value="UniProtKB-KW"/>
</dbReference>
<evidence type="ECO:0000256" key="15">
    <source>
        <dbReference type="ARBA" id="ARBA00023004"/>
    </source>
</evidence>
<dbReference type="Pfam" id="PF01645">
    <property type="entry name" value="Glu_synthase"/>
    <property type="match status" value="1"/>
</dbReference>
<dbReference type="CDD" id="cd02808">
    <property type="entry name" value="GltS_FMN"/>
    <property type="match status" value="1"/>
</dbReference>
<evidence type="ECO:0000313" key="25">
    <source>
        <dbReference type="EMBL" id="ASJ23543.1"/>
    </source>
</evidence>
<evidence type="ECO:0000256" key="22">
    <source>
        <dbReference type="ARBA" id="ARBA00072108"/>
    </source>
</evidence>
<evidence type="ECO:0000256" key="16">
    <source>
        <dbReference type="ARBA" id="ARBA00023014"/>
    </source>
</evidence>
<evidence type="ECO:0000256" key="7">
    <source>
        <dbReference type="ARBA" id="ARBA00022605"/>
    </source>
</evidence>
<dbReference type="InterPro" id="IPR017932">
    <property type="entry name" value="GATase_2_dom"/>
</dbReference>
<feature type="domain" description="Glutamine amidotransferase type-2" evidence="24">
    <location>
        <begin position="58"/>
        <end position="448"/>
    </location>
</feature>
<dbReference type="Gene3D" id="3.60.20.10">
    <property type="entry name" value="Glutamine Phosphoribosylpyrophosphate, subunit 1, domain 1"/>
    <property type="match status" value="1"/>
</dbReference>
<keyword evidence="13" id="KW-0315">Glutamine amidotransferase</keyword>
<comment type="catalytic activity">
    <reaction evidence="20">
        <text>2 L-glutamate + NADP(+) = L-glutamine + 2-oxoglutarate + NADPH + H(+)</text>
        <dbReference type="Rhea" id="RHEA:15501"/>
        <dbReference type="ChEBI" id="CHEBI:15378"/>
        <dbReference type="ChEBI" id="CHEBI:16810"/>
        <dbReference type="ChEBI" id="CHEBI:29985"/>
        <dbReference type="ChEBI" id="CHEBI:57783"/>
        <dbReference type="ChEBI" id="CHEBI:58349"/>
        <dbReference type="ChEBI" id="CHEBI:58359"/>
        <dbReference type="EC" id="1.4.1.13"/>
    </reaction>
</comment>